<dbReference type="RefSeq" id="WP_135480351.1">
    <property type="nucleotide sequence ID" value="NZ_SIJK02000052.1"/>
</dbReference>
<evidence type="ECO:0000313" key="4">
    <source>
        <dbReference type="Proteomes" id="UP001193081"/>
    </source>
</evidence>
<feature type="domain" description="3-keto-alpha-glucoside-1,2-lyase/3-keto-2-hydroxy-glucal hydratase" evidence="2">
    <location>
        <begin position="68"/>
        <end position="244"/>
    </location>
</feature>
<keyword evidence="1" id="KW-0472">Membrane</keyword>
<feature type="transmembrane region" description="Helical" evidence="1">
    <location>
        <begin position="20"/>
        <end position="39"/>
    </location>
</feature>
<reference evidence="3 4" key="1">
    <citation type="submission" date="2021-03" db="EMBL/GenBank/DDBJ databases">
        <authorList>
            <person name="Grouzdev D.S."/>
        </authorList>
    </citation>
    <scope>NUCLEOTIDE SEQUENCE [LARGE SCALE GENOMIC DNA]</scope>
    <source>
        <strain evidence="3 4">M50-1</strain>
    </source>
</reference>
<evidence type="ECO:0000259" key="2">
    <source>
        <dbReference type="Pfam" id="PF06439"/>
    </source>
</evidence>
<proteinExistence type="predicted"/>
<organism evidence="3 4">
    <name type="scientific">Candidatus Chloroploca mongolica</name>
    <dbReference type="NCBI Taxonomy" id="2528176"/>
    <lineage>
        <taxon>Bacteria</taxon>
        <taxon>Bacillati</taxon>
        <taxon>Chloroflexota</taxon>
        <taxon>Chloroflexia</taxon>
        <taxon>Chloroflexales</taxon>
        <taxon>Chloroflexineae</taxon>
        <taxon>Oscillochloridaceae</taxon>
        <taxon>Candidatus Chloroploca</taxon>
    </lineage>
</organism>
<dbReference type="EMBL" id="SIJK02000052">
    <property type="protein sequence ID" value="MBP1468021.1"/>
    <property type="molecule type" value="Genomic_DNA"/>
</dbReference>
<name>A0ABS4DEY7_9CHLR</name>
<keyword evidence="4" id="KW-1185">Reference proteome</keyword>
<evidence type="ECO:0000256" key="1">
    <source>
        <dbReference type="SAM" id="Phobius"/>
    </source>
</evidence>
<evidence type="ECO:0000313" key="3">
    <source>
        <dbReference type="EMBL" id="MBP1468021.1"/>
    </source>
</evidence>
<sequence length="248" mass="26981">MHQQPLHRRSGQSLVEIGALLALVSLTAILGLSMIGVNLRTVMCQIANGLGADEQCEEISNLLFRDPFDNLNAWTTKYGNWNLENGKLCGGPRAGSIYRPIEADNYRIKVDQSTLISGNGYGVFFRATNFEVLGTSGTSGSVGTVNGYSFQYDPGLYPGQFIIRKWTNGNEAVPFASAKAPEGFVWSGVDRQIELEVVGNTFAVSLDGEEILRATDDKSPYMSGGMGFRTWNADSKACFDDLSVETLP</sequence>
<keyword evidence="1" id="KW-0812">Transmembrane</keyword>
<keyword evidence="1" id="KW-1133">Transmembrane helix</keyword>
<protein>
    <recommendedName>
        <fullName evidence="2">3-keto-alpha-glucoside-1,2-lyase/3-keto-2-hydroxy-glucal hydratase domain-containing protein</fullName>
    </recommendedName>
</protein>
<gene>
    <name evidence="3" type="ORF">EYB53_020050</name>
</gene>
<dbReference type="Gene3D" id="2.60.120.560">
    <property type="entry name" value="Exo-inulinase, domain 1"/>
    <property type="match status" value="1"/>
</dbReference>
<dbReference type="Pfam" id="PF06439">
    <property type="entry name" value="3keto-disac_hyd"/>
    <property type="match status" value="1"/>
</dbReference>
<dbReference type="Proteomes" id="UP001193081">
    <property type="component" value="Unassembled WGS sequence"/>
</dbReference>
<dbReference type="InterPro" id="IPR010496">
    <property type="entry name" value="AL/BT2_dom"/>
</dbReference>
<accession>A0ABS4DEY7</accession>
<comment type="caution">
    <text evidence="3">The sequence shown here is derived from an EMBL/GenBank/DDBJ whole genome shotgun (WGS) entry which is preliminary data.</text>
</comment>